<evidence type="ECO:0000313" key="1">
    <source>
        <dbReference type="EMBL" id="ROL43832.1"/>
    </source>
</evidence>
<dbReference type="Proteomes" id="UP000281406">
    <property type="component" value="Unassembled WGS sequence"/>
</dbReference>
<dbReference type="AlphaFoldDB" id="A0A3N0YC86"/>
<accession>A0A3N0YC86</accession>
<evidence type="ECO:0000313" key="2">
    <source>
        <dbReference type="Proteomes" id="UP000281406"/>
    </source>
</evidence>
<proteinExistence type="predicted"/>
<name>A0A3N0YC86_ANAGA</name>
<gene>
    <name evidence="1" type="ORF">DPX16_11864</name>
</gene>
<organism evidence="1 2">
    <name type="scientific">Anabarilius grahami</name>
    <name type="common">Kanglang fish</name>
    <name type="synonym">Barilius grahami</name>
    <dbReference type="NCBI Taxonomy" id="495550"/>
    <lineage>
        <taxon>Eukaryota</taxon>
        <taxon>Metazoa</taxon>
        <taxon>Chordata</taxon>
        <taxon>Craniata</taxon>
        <taxon>Vertebrata</taxon>
        <taxon>Euteleostomi</taxon>
        <taxon>Actinopterygii</taxon>
        <taxon>Neopterygii</taxon>
        <taxon>Teleostei</taxon>
        <taxon>Ostariophysi</taxon>
        <taxon>Cypriniformes</taxon>
        <taxon>Xenocyprididae</taxon>
        <taxon>Xenocypridinae</taxon>
        <taxon>Xenocypridinae incertae sedis</taxon>
        <taxon>Anabarilius</taxon>
    </lineage>
</organism>
<sequence>MVEEGGEGCELGELLSPNSVVAPSGGGFKGEIESERAREIISISRALGLIIERHESSPLPILCVLRIGIRVPAVSQEVGANEYDWNAGVSLHSYCAIFDALLVISRAKSLRAITVPYGIYSTYVPLAAGSTTVHPTYACISAAEPHFPGSKKIELPFSFTLPVLIAVNTLKCIATSSIKIKSNSSPWEFGPWHRLIEMLVEGAWQNSKVSRSVVPQWLGGLSPFPPLASNPPQHPPQSNQTAAVPDYFNTFSRKRVLEPFLLSDLPCLEGLQINRWKKEMKTIVDFSCGKYQHTPVSLLTPTATCLLELSSYVVSLH</sequence>
<dbReference type="EMBL" id="RJVU01047120">
    <property type="protein sequence ID" value="ROL43832.1"/>
    <property type="molecule type" value="Genomic_DNA"/>
</dbReference>
<keyword evidence="2" id="KW-1185">Reference proteome</keyword>
<reference evidence="1 2" key="1">
    <citation type="submission" date="2018-10" db="EMBL/GenBank/DDBJ databases">
        <title>Genome assembly for a Yunnan-Guizhou Plateau 3E fish, Anabarilius grahami (Regan), and its evolutionary and genetic applications.</title>
        <authorList>
            <person name="Jiang W."/>
        </authorList>
    </citation>
    <scope>NUCLEOTIDE SEQUENCE [LARGE SCALE GENOMIC DNA]</scope>
    <source>
        <strain evidence="1">AG-KIZ</strain>
        <tissue evidence="1">Muscle</tissue>
    </source>
</reference>
<protein>
    <submittedName>
        <fullName evidence="1">Uncharacterized protein</fullName>
    </submittedName>
</protein>
<comment type="caution">
    <text evidence="1">The sequence shown here is derived from an EMBL/GenBank/DDBJ whole genome shotgun (WGS) entry which is preliminary data.</text>
</comment>